<proteinExistence type="predicted"/>
<evidence type="ECO:0000313" key="2">
    <source>
        <dbReference type="EMBL" id="CAH1104522.1"/>
    </source>
</evidence>
<keyword evidence="3" id="KW-1185">Reference proteome</keyword>
<feature type="region of interest" description="Disordered" evidence="1">
    <location>
        <begin position="203"/>
        <end position="227"/>
    </location>
</feature>
<dbReference type="OrthoDB" id="6767500at2759"/>
<sequence length="731" mass="83481">MRPKSTHQSNRAKICAPCGRKIVLGVKTEAHFRINENVEKLIKKHLTTTFNLADERFPTSICGTCRIDLQKREKNIQSRLLDMPNYEDIQLRRNTRVHNGECKCFICLTAAFKGHVPNKKGRGHFRSTPKQIQTSCEKQNTSRPPQPENASICKKCYQQVGKGKRHPSNCNNQVDENIIQIVAKIPEKKQDQIITALLRRKLDSQTHENPGSAQSKHSHMLSTRGSKARVQLNPRIVEDIVFPEKSLDNFQLHMGSSLNQMAKFTNFLRTHVGRKSVPSNYREHLGNKSRILEDVYQTEKLYFDCESGDKKSERPVVYGNAEQLLDIVLEERQQVGNVNIKVMADGGQSFFKICMSIMGKEDQEDEEERVIKKRKLYSEGGSTSTQAKLSSVHRVILLCIVPQIKETYENIKLLFEITELNSIPFKFVSDFKVLLLVNGQQTATSTYPCPYCFISLAELRSGKDLFQAQNPDNTIEADNSSPISSLKTYGHLKHDYMDFVQIGGGKKQNAKNHNSTINPPLFSEDDDIFVLQKCVLPELHILQGFVNHLFWDGLVPLVGRESALIWPKKLNLVSKTYHGEIFEGNACRKLLEEADKLFDLEIYGKVGIFAVTPYVQTFKAMDNLVKCCFGTTKSGSNTCLQKCIEEVRKNYKAIENVTVTLKIHVLLEHLEDCICFFENNETLGYWSEQAGESIHREFLSFWNRYKINTMENEAYMKNLHKAVAQFSSTHL</sequence>
<dbReference type="AlphaFoldDB" id="A0A9P0CTP7"/>
<organism evidence="2 3">
    <name type="scientific">Psylliodes chrysocephalus</name>
    <dbReference type="NCBI Taxonomy" id="3402493"/>
    <lineage>
        <taxon>Eukaryota</taxon>
        <taxon>Metazoa</taxon>
        <taxon>Ecdysozoa</taxon>
        <taxon>Arthropoda</taxon>
        <taxon>Hexapoda</taxon>
        <taxon>Insecta</taxon>
        <taxon>Pterygota</taxon>
        <taxon>Neoptera</taxon>
        <taxon>Endopterygota</taxon>
        <taxon>Coleoptera</taxon>
        <taxon>Polyphaga</taxon>
        <taxon>Cucujiformia</taxon>
        <taxon>Chrysomeloidea</taxon>
        <taxon>Chrysomelidae</taxon>
        <taxon>Galerucinae</taxon>
        <taxon>Alticini</taxon>
        <taxon>Psylliodes</taxon>
    </lineage>
</organism>
<protein>
    <recommendedName>
        <fullName evidence="4">ZAD domain-containing protein</fullName>
    </recommendedName>
</protein>
<feature type="compositionally biased region" description="Polar residues" evidence="1">
    <location>
        <begin position="128"/>
        <end position="143"/>
    </location>
</feature>
<evidence type="ECO:0000256" key="1">
    <source>
        <dbReference type="SAM" id="MobiDB-lite"/>
    </source>
</evidence>
<dbReference type="PANTHER" id="PTHR31424:SF3">
    <property type="entry name" value="RING-TYPE DOMAIN-CONTAINING PROTEIN"/>
    <property type="match status" value="1"/>
</dbReference>
<dbReference type="EMBL" id="OV651829">
    <property type="protein sequence ID" value="CAH1104522.1"/>
    <property type="molecule type" value="Genomic_DNA"/>
</dbReference>
<feature type="compositionally biased region" description="Polar residues" evidence="1">
    <location>
        <begin position="207"/>
        <end position="225"/>
    </location>
</feature>
<name>A0A9P0CTP7_9CUCU</name>
<evidence type="ECO:0008006" key="4">
    <source>
        <dbReference type="Google" id="ProtNLM"/>
    </source>
</evidence>
<dbReference type="Proteomes" id="UP001153636">
    <property type="component" value="Chromosome 17"/>
</dbReference>
<accession>A0A9P0CTP7</accession>
<reference evidence="2" key="1">
    <citation type="submission" date="2022-01" db="EMBL/GenBank/DDBJ databases">
        <authorList>
            <person name="King R."/>
        </authorList>
    </citation>
    <scope>NUCLEOTIDE SEQUENCE</scope>
</reference>
<gene>
    <name evidence="2" type="ORF">PSYICH_LOCUS5603</name>
</gene>
<dbReference type="PANTHER" id="PTHR31424">
    <property type="entry name" value="PROTEIN CBG23806"/>
    <property type="match status" value="1"/>
</dbReference>
<feature type="region of interest" description="Disordered" evidence="1">
    <location>
        <begin position="119"/>
        <end position="149"/>
    </location>
</feature>
<evidence type="ECO:0000313" key="3">
    <source>
        <dbReference type="Proteomes" id="UP001153636"/>
    </source>
</evidence>